<feature type="domain" description="Aminotransferase class V" evidence="4">
    <location>
        <begin position="133"/>
        <end position="214"/>
    </location>
</feature>
<dbReference type="PANTHER" id="PTHR21152">
    <property type="entry name" value="AMINOTRANSFERASE CLASS V"/>
    <property type="match status" value="1"/>
</dbReference>
<dbReference type="InterPro" id="IPR015422">
    <property type="entry name" value="PyrdxlP-dep_Trfase_small"/>
</dbReference>
<keyword evidence="6" id="KW-1185">Reference proteome</keyword>
<dbReference type="PIRSF" id="PIRSF000524">
    <property type="entry name" value="SPT"/>
    <property type="match status" value="1"/>
</dbReference>
<dbReference type="EMBL" id="WTPX01000033">
    <property type="protein sequence ID" value="NNJ25364.1"/>
    <property type="molecule type" value="Genomic_DNA"/>
</dbReference>
<keyword evidence="3" id="KW-0663">Pyridoxal phosphate</keyword>
<comment type="cofactor">
    <cofactor evidence="1">
        <name>pyridoxal 5'-phosphate</name>
        <dbReference type="ChEBI" id="CHEBI:597326"/>
    </cofactor>
</comment>
<evidence type="ECO:0000256" key="3">
    <source>
        <dbReference type="ARBA" id="ARBA00022898"/>
    </source>
</evidence>
<dbReference type="Pfam" id="PF00266">
    <property type="entry name" value="Aminotran_5"/>
    <property type="match status" value="1"/>
</dbReference>
<dbReference type="InterPro" id="IPR024169">
    <property type="entry name" value="SP_NH2Trfase/AEP_transaminase"/>
</dbReference>
<evidence type="ECO:0000313" key="5">
    <source>
        <dbReference type="EMBL" id="NNJ25364.1"/>
    </source>
</evidence>
<dbReference type="GO" id="GO:0047304">
    <property type="term" value="F:2-aminoethylphosphonate-pyruvate transaminase activity"/>
    <property type="evidence" value="ECO:0007669"/>
    <property type="project" value="UniProtKB-EC"/>
</dbReference>
<comment type="similarity">
    <text evidence="2">Belongs to the class-V pyridoxal-phosphate-dependent aminotransferase family.</text>
</comment>
<dbReference type="InterPro" id="IPR000192">
    <property type="entry name" value="Aminotrans_V_dom"/>
</dbReference>
<dbReference type="Gene3D" id="3.40.640.10">
    <property type="entry name" value="Type I PLP-dependent aspartate aminotransferase-like (Major domain)"/>
    <property type="match status" value="1"/>
</dbReference>
<accession>A0ABX1VBD8</accession>
<protein>
    <submittedName>
        <fullName evidence="5">2-aminoethylphosphonate--pyruvate transaminase</fullName>
        <ecNumber evidence="5">2.6.1.37</ecNumber>
    </submittedName>
</protein>
<dbReference type="EC" id="2.6.1.37" evidence="5"/>
<dbReference type="PANTHER" id="PTHR21152:SF40">
    <property type="entry name" value="ALANINE--GLYOXYLATE AMINOTRANSFERASE"/>
    <property type="match status" value="1"/>
</dbReference>
<dbReference type="SUPFAM" id="SSF53383">
    <property type="entry name" value="PLP-dependent transferases"/>
    <property type="match status" value="1"/>
</dbReference>
<comment type="caution">
    <text evidence="5">The sequence shown here is derived from an EMBL/GenBank/DDBJ whole genome shotgun (WGS) entry which is preliminary data.</text>
</comment>
<keyword evidence="5" id="KW-0808">Transferase</keyword>
<evidence type="ECO:0000259" key="4">
    <source>
        <dbReference type="Pfam" id="PF00266"/>
    </source>
</evidence>
<evidence type="ECO:0000256" key="1">
    <source>
        <dbReference type="ARBA" id="ARBA00001933"/>
    </source>
</evidence>
<dbReference type="Proteomes" id="UP000609651">
    <property type="component" value="Unassembled WGS sequence"/>
</dbReference>
<proteinExistence type="inferred from homology"/>
<dbReference type="InterPro" id="IPR015424">
    <property type="entry name" value="PyrdxlP-dep_Trfase"/>
</dbReference>
<name>A0ABX1VBD8_9PLAN</name>
<evidence type="ECO:0000256" key="2">
    <source>
        <dbReference type="ARBA" id="ARBA00009236"/>
    </source>
</evidence>
<organism evidence="5 6">
    <name type="scientific">Alienimonas chondri</name>
    <dbReference type="NCBI Taxonomy" id="2681879"/>
    <lineage>
        <taxon>Bacteria</taxon>
        <taxon>Pseudomonadati</taxon>
        <taxon>Planctomycetota</taxon>
        <taxon>Planctomycetia</taxon>
        <taxon>Planctomycetales</taxon>
        <taxon>Planctomycetaceae</taxon>
        <taxon>Alienimonas</taxon>
    </lineage>
</organism>
<reference evidence="5 6" key="1">
    <citation type="journal article" date="2020" name="Syst. Appl. Microbiol.">
        <title>Alienimonas chondri sp. nov., a novel planctomycete isolated from the biofilm of the red alga Chondrus crispus.</title>
        <authorList>
            <person name="Vitorino I."/>
            <person name="Albuquerque L."/>
            <person name="Wiegand S."/>
            <person name="Kallscheuer N."/>
            <person name="da Costa M.S."/>
            <person name="Lobo-da-Cunha A."/>
            <person name="Jogler C."/>
            <person name="Lage O.M."/>
        </authorList>
    </citation>
    <scope>NUCLEOTIDE SEQUENCE [LARGE SCALE GENOMIC DNA]</scope>
    <source>
        <strain evidence="5 6">LzC2</strain>
    </source>
</reference>
<evidence type="ECO:0000313" key="6">
    <source>
        <dbReference type="Proteomes" id="UP000609651"/>
    </source>
</evidence>
<gene>
    <name evidence="5" type="primary">phnW</name>
    <name evidence="5" type="ORF">LzC2_14340</name>
</gene>
<dbReference type="InterPro" id="IPR015421">
    <property type="entry name" value="PyrdxlP-dep_Trfase_major"/>
</dbReference>
<dbReference type="Gene3D" id="3.90.1150.10">
    <property type="entry name" value="Aspartate Aminotransferase, domain 1"/>
    <property type="match status" value="1"/>
</dbReference>
<keyword evidence="5" id="KW-0032">Aminotransferase</keyword>
<sequence length="357" mass="37446">MGINKEAASVNLLPGPVPLSATVRAALAGPERSHREPAFQIDLERLRDDLCGLAGFRRDAGRGGADVQVLTGTGTAANDAVAGQLSLRPGPGLVLSNGEFGERLIDHAERWRLDHAVCRQPWGAPFDQNEVTNAALAAEARWIWAVHGETSTGGLNDLRMLKAVAAKTDAALAIDAISSLGATPVDLSGVSWATSVSGKSLRAPPGLAFVFHARPLASPGRLPRALDLGWYAACDGVPFTLSSSLVAATAAALDEVEAPQRFAEVAALSNRLVAGIRTAGLVPFAREPWLPGVVTIVVPPPHTNEDWIEALATAGVRVNRSGYLRERSLMQFAVFGRATAADVDRLAGLLRRFAGGG</sequence>